<protein>
    <submittedName>
        <fullName evidence="1">Uncharacterized protein</fullName>
    </submittedName>
</protein>
<proteinExistence type="predicted"/>
<sequence>MKVYKENIQRFNQFYNSDYYRLLQTTSPTSIEVIFTTLS</sequence>
<comment type="caution">
    <text evidence="1">The sequence shown here is derived from an EMBL/GenBank/DDBJ whole genome shotgun (WGS) entry which is preliminary data.</text>
</comment>
<evidence type="ECO:0000313" key="1">
    <source>
        <dbReference type="EMBL" id="CYU55250.1"/>
    </source>
</evidence>
<reference evidence="3 4" key="1">
    <citation type="submission" date="2016-02" db="EMBL/GenBank/DDBJ databases">
        <authorList>
            <consortium name="Pathogen Informatics"/>
        </authorList>
    </citation>
    <scope>NUCLEOTIDE SEQUENCE [LARGE SCALE GENOMIC DNA]</scope>
    <source>
        <strain evidence="1 4">LSS30</strain>
        <strain evidence="2 3">SS975</strain>
    </source>
</reference>
<dbReference type="EMBL" id="FIGH01000004">
    <property type="protein sequence ID" value="CYU55250.1"/>
    <property type="molecule type" value="Genomic_DNA"/>
</dbReference>
<evidence type="ECO:0000313" key="2">
    <source>
        <dbReference type="EMBL" id="CYX26887.1"/>
    </source>
</evidence>
<organism evidence="1 4">
    <name type="scientific">Streptococcus suis</name>
    <dbReference type="NCBI Taxonomy" id="1307"/>
    <lineage>
        <taxon>Bacteria</taxon>
        <taxon>Bacillati</taxon>
        <taxon>Bacillota</taxon>
        <taxon>Bacilli</taxon>
        <taxon>Lactobacillales</taxon>
        <taxon>Streptococcaceae</taxon>
        <taxon>Streptococcus</taxon>
    </lineage>
</organism>
<dbReference type="Proteomes" id="UP000072353">
    <property type="component" value="Unassembled WGS sequence"/>
</dbReference>
<name>A0A0Z8FBU3_STRSU</name>
<gene>
    <name evidence="1" type="ORF">ERS132392_01168</name>
    <name evidence="2" type="ORF">ERS132521_00401</name>
</gene>
<dbReference type="EMBL" id="FILL01000003">
    <property type="protein sequence ID" value="CYX26887.1"/>
    <property type="molecule type" value="Genomic_DNA"/>
</dbReference>
<dbReference type="Proteomes" id="UP000074664">
    <property type="component" value="Unassembled WGS sequence"/>
</dbReference>
<evidence type="ECO:0000313" key="4">
    <source>
        <dbReference type="Proteomes" id="UP000074664"/>
    </source>
</evidence>
<evidence type="ECO:0000313" key="3">
    <source>
        <dbReference type="Proteomes" id="UP000072353"/>
    </source>
</evidence>
<dbReference type="AlphaFoldDB" id="A0A0Z8FBU3"/>
<accession>A0A0Z8FBU3</accession>